<feature type="chain" id="PRO_5045062427" description="DUF4398 domain-containing protein" evidence="2">
    <location>
        <begin position="25"/>
        <end position="178"/>
    </location>
</feature>
<evidence type="ECO:0000256" key="2">
    <source>
        <dbReference type="SAM" id="SignalP"/>
    </source>
</evidence>
<accession>A0ABV8RJX5</accession>
<proteinExistence type="predicted"/>
<dbReference type="RefSeq" id="WP_381424551.1">
    <property type="nucleotide sequence ID" value="NZ_JBHSDH010000013.1"/>
</dbReference>
<dbReference type="EMBL" id="JBHSDH010000013">
    <property type="protein sequence ID" value="MFC4293212.1"/>
    <property type="molecule type" value="Genomic_DNA"/>
</dbReference>
<sequence>MNKKIILSLITASMAFATPQLAVAQQDESAPAIVVTAKLQKQWDKGSQLELKGLKERAKAEKALADANRDVIAAQSKRDNSRAIGNNAKDEFLKLTSPVPYFADADEAARWARQVDKVAGEWAKHDDRRLDGRADLEKAQKKQAKAQSALAKAQSDVDQGRSLKLDAEQRSQIGSITS</sequence>
<feature type="signal peptide" evidence="2">
    <location>
        <begin position="1"/>
        <end position="24"/>
    </location>
</feature>
<feature type="compositionally biased region" description="Basic and acidic residues" evidence="1">
    <location>
        <begin position="158"/>
        <end position="169"/>
    </location>
</feature>
<evidence type="ECO:0000256" key="1">
    <source>
        <dbReference type="SAM" id="MobiDB-lite"/>
    </source>
</evidence>
<feature type="region of interest" description="Disordered" evidence="1">
    <location>
        <begin position="136"/>
        <end position="178"/>
    </location>
</feature>
<evidence type="ECO:0000313" key="3">
    <source>
        <dbReference type="EMBL" id="MFC4293212.1"/>
    </source>
</evidence>
<protein>
    <recommendedName>
        <fullName evidence="5">DUF4398 domain-containing protein</fullName>
    </recommendedName>
</protein>
<evidence type="ECO:0000313" key="4">
    <source>
        <dbReference type="Proteomes" id="UP001595887"/>
    </source>
</evidence>
<keyword evidence="2" id="KW-0732">Signal</keyword>
<gene>
    <name evidence="3" type="ORF">ACFOWX_12375</name>
</gene>
<name>A0ABV8RJX5_9SPHN</name>
<comment type="caution">
    <text evidence="3">The sequence shown here is derived from an EMBL/GenBank/DDBJ whole genome shotgun (WGS) entry which is preliminary data.</text>
</comment>
<evidence type="ECO:0008006" key="5">
    <source>
        <dbReference type="Google" id="ProtNLM"/>
    </source>
</evidence>
<keyword evidence="4" id="KW-1185">Reference proteome</keyword>
<organism evidence="3 4">
    <name type="scientific">Sphingorhabdus arenilitoris</name>
    <dbReference type="NCBI Taxonomy" id="1490041"/>
    <lineage>
        <taxon>Bacteria</taxon>
        <taxon>Pseudomonadati</taxon>
        <taxon>Pseudomonadota</taxon>
        <taxon>Alphaproteobacteria</taxon>
        <taxon>Sphingomonadales</taxon>
        <taxon>Sphingomonadaceae</taxon>
        <taxon>Sphingorhabdus</taxon>
    </lineage>
</organism>
<dbReference type="Proteomes" id="UP001595887">
    <property type="component" value="Unassembled WGS sequence"/>
</dbReference>
<feature type="compositionally biased region" description="Low complexity" evidence="1">
    <location>
        <begin position="145"/>
        <end position="154"/>
    </location>
</feature>
<reference evidence="4" key="1">
    <citation type="journal article" date="2019" name="Int. J. Syst. Evol. Microbiol.">
        <title>The Global Catalogue of Microorganisms (GCM) 10K type strain sequencing project: providing services to taxonomists for standard genome sequencing and annotation.</title>
        <authorList>
            <consortium name="The Broad Institute Genomics Platform"/>
            <consortium name="The Broad Institute Genome Sequencing Center for Infectious Disease"/>
            <person name="Wu L."/>
            <person name="Ma J."/>
        </authorList>
    </citation>
    <scope>NUCLEOTIDE SEQUENCE [LARGE SCALE GENOMIC DNA]</scope>
    <source>
        <strain evidence="4">CECT 8531</strain>
    </source>
</reference>